<evidence type="ECO:0000256" key="8">
    <source>
        <dbReference type="ARBA" id="ARBA00022840"/>
    </source>
</evidence>
<dbReference type="EC" id="2.7.11.1" evidence="2"/>
<comment type="caution">
    <text evidence="14">The sequence shown here is derived from an EMBL/GenBank/DDBJ whole genome shotgun (WGS) entry which is preliminary data.</text>
</comment>
<dbReference type="Pfam" id="PF07714">
    <property type="entry name" value="PK_Tyr_Ser-Thr"/>
    <property type="match status" value="1"/>
</dbReference>
<accession>A0AAD7PKA1</accession>
<proteinExistence type="inferred from homology"/>
<dbReference type="Proteomes" id="UP001163823">
    <property type="component" value="Chromosome 8"/>
</dbReference>
<protein>
    <recommendedName>
        <fullName evidence="2">non-specific serine/threonine protein kinase</fullName>
        <ecNumber evidence="2">2.7.11.1</ecNumber>
    </recommendedName>
</protein>
<evidence type="ECO:0000313" key="15">
    <source>
        <dbReference type="Proteomes" id="UP001163823"/>
    </source>
</evidence>
<keyword evidence="4 12" id="KW-0723">Serine/threonine-protein kinase</keyword>
<dbReference type="InterPro" id="IPR001245">
    <property type="entry name" value="Ser-Thr/Tyr_kinase_cat_dom"/>
</dbReference>
<evidence type="ECO:0000256" key="12">
    <source>
        <dbReference type="RuleBase" id="RU000304"/>
    </source>
</evidence>
<reference evidence="14" key="1">
    <citation type="journal article" date="2023" name="Science">
        <title>Elucidation of the pathway for biosynthesis of saponin adjuvants from the soapbark tree.</title>
        <authorList>
            <person name="Reed J."/>
            <person name="Orme A."/>
            <person name="El-Demerdash A."/>
            <person name="Owen C."/>
            <person name="Martin L.B.B."/>
            <person name="Misra R.C."/>
            <person name="Kikuchi S."/>
            <person name="Rejzek M."/>
            <person name="Martin A.C."/>
            <person name="Harkess A."/>
            <person name="Leebens-Mack J."/>
            <person name="Louveau T."/>
            <person name="Stephenson M.J."/>
            <person name="Osbourn A."/>
        </authorList>
    </citation>
    <scope>NUCLEOTIDE SEQUENCE</scope>
    <source>
        <strain evidence="14">S10</strain>
    </source>
</reference>
<evidence type="ECO:0000256" key="9">
    <source>
        <dbReference type="ARBA" id="ARBA00047899"/>
    </source>
</evidence>
<keyword evidence="7 14" id="KW-0418">Kinase</keyword>
<dbReference type="Gene3D" id="3.30.200.20">
    <property type="entry name" value="Phosphorylase Kinase, domain 1"/>
    <property type="match status" value="1"/>
</dbReference>
<comment type="similarity">
    <text evidence="12">Belongs to the protein kinase superfamily.</text>
</comment>
<dbReference type="FunFam" id="1.10.510.10:FF:000095">
    <property type="entry name" value="protein STRUBBELIG-RECEPTOR FAMILY 8"/>
    <property type="match status" value="1"/>
</dbReference>
<evidence type="ECO:0000256" key="10">
    <source>
        <dbReference type="ARBA" id="ARBA00048679"/>
    </source>
</evidence>
<dbReference type="GO" id="GO:0005886">
    <property type="term" value="C:plasma membrane"/>
    <property type="evidence" value="ECO:0007669"/>
    <property type="project" value="UniProtKB-SubCell"/>
</dbReference>
<feature type="binding site" evidence="11">
    <location>
        <position position="123"/>
    </location>
    <ligand>
        <name>ATP</name>
        <dbReference type="ChEBI" id="CHEBI:30616"/>
    </ligand>
</feature>
<dbReference type="AlphaFoldDB" id="A0AAD7PKA1"/>
<dbReference type="InterPro" id="IPR050823">
    <property type="entry name" value="Plant_Ser_Thr_Prot_Kinase"/>
</dbReference>
<dbReference type="InterPro" id="IPR008271">
    <property type="entry name" value="Ser/Thr_kinase_AS"/>
</dbReference>
<comment type="subcellular location">
    <subcellularLocation>
        <location evidence="1">Cell membrane</location>
    </subcellularLocation>
</comment>
<evidence type="ECO:0000313" key="14">
    <source>
        <dbReference type="EMBL" id="KAJ7957974.1"/>
    </source>
</evidence>
<dbReference type="PROSITE" id="PS50011">
    <property type="entry name" value="PROTEIN_KINASE_DOM"/>
    <property type="match status" value="1"/>
</dbReference>
<dbReference type="InterPro" id="IPR011009">
    <property type="entry name" value="Kinase-like_dom_sf"/>
</dbReference>
<dbReference type="PANTHER" id="PTHR45621">
    <property type="entry name" value="OS01G0588500 PROTEIN-RELATED"/>
    <property type="match status" value="1"/>
</dbReference>
<keyword evidence="3" id="KW-0472">Membrane</keyword>
<dbReference type="GO" id="GO:0005524">
    <property type="term" value="F:ATP binding"/>
    <property type="evidence" value="ECO:0007669"/>
    <property type="project" value="UniProtKB-UniRule"/>
</dbReference>
<evidence type="ECO:0000256" key="4">
    <source>
        <dbReference type="ARBA" id="ARBA00022527"/>
    </source>
</evidence>
<dbReference type="InterPro" id="IPR000719">
    <property type="entry name" value="Prot_kinase_dom"/>
</dbReference>
<gene>
    <name evidence="14" type="ORF">O6P43_018771</name>
</gene>
<dbReference type="Gene3D" id="1.10.510.10">
    <property type="entry name" value="Transferase(Phosphotransferase) domain 1"/>
    <property type="match status" value="1"/>
</dbReference>
<evidence type="ECO:0000256" key="11">
    <source>
        <dbReference type="PROSITE-ProRule" id="PRU10141"/>
    </source>
</evidence>
<evidence type="ECO:0000259" key="13">
    <source>
        <dbReference type="PROSITE" id="PS50011"/>
    </source>
</evidence>
<name>A0AAD7PKA1_QUISA</name>
<keyword evidence="6 11" id="KW-0547">Nucleotide-binding</keyword>
<dbReference type="PROSITE" id="PS00107">
    <property type="entry name" value="PROTEIN_KINASE_ATP"/>
    <property type="match status" value="1"/>
</dbReference>
<keyword evidence="15" id="KW-1185">Reference proteome</keyword>
<comment type="catalytic activity">
    <reaction evidence="10">
        <text>L-seryl-[protein] + ATP = O-phospho-L-seryl-[protein] + ADP + H(+)</text>
        <dbReference type="Rhea" id="RHEA:17989"/>
        <dbReference type="Rhea" id="RHEA-COMP:9863"/>
        <dbReference type="Rhea" id="RHEA-COMP:11604"/>
        <dbReference type="ChEBI" id="CHEBI:15378"/>
        <dbReference type="ChEBI" id="CHEBI:29999"/>
        <dbReference type="ChEBI" id="CHEBI:30616"/>
        <dbReference type="ChEBI" id="CHEBI:83421"/>
        <dbReference type="ChEBI" id="CHEBI:456216"/>
        <dbReference type="EC" id="2.7.11.1"/>
    </reaction>
</comment>
<keyword evidence="8 11" id="KW-0067">ATP-binding</keyword>
<dbReference type="FunFam" id="3.30.200.20:FF:000228">
    <property type="entry name" value="Serine/threonine-protein kinase BIK1"/>
    <property type="match status" value="1"/>
</dbReference>
<dbReference type="EMBL" id="JARAOO010000008">
    <property type="protein sequence ID" value="KAJ7957974.1"/>
    <property type="molecule type" value="Genomic_DNA"/>
</dbReference>
<dbReference type="InterPro" id="IPR017441">
    <property type="entry name" value="Protein_kinase_ATP_BS"/>
</dbReference>
<dbReference type="GO" id="GO:0004674">
    <property type="term" value="F:protein serine/threonine kinase activity"/>
    <property type="evidence" value="ECO:0007669"/>
    <property type="project" value="UniProtKB-KW"/>
</dbReference>
<organism evidence="14 15">
    <name type="scientific">Quillaja saponaria</name>
    <name type="common">Soap bark tree</name>
    <dbReference type="NCBI Taxonomy" id="32244"/>
    <lineage>
        <taxon>Eukaryota</taxon>
        <taxon>Viridiplantae</taxon>
        <taxon>Streptophyta</taxon>
        <taxon>Embryophyta</taxon>
        <taxon>Tracheophyta</taxon>
        <taxon>Spermatophyta</taxon>
        <taxon>Magnoliopsida</taxon>
        <taxon>eudicotyledons</taxon>
        <taxon>Gunneridae</taxon>
        <taxon>Pentapetalae</taxon>
        <taxon>rosids</taxon>
        <taxon>fabids</taxon>
        <taxon>Fabales</taxon>
        <taxon>Quillajaceae</taxon>
        <taxon>Quillaja</taxon>
    </lineage>
</organism>
<evidence type="ECO:0000256" key="5">
    <source>
        <dbReference type="ARBA" id="ARBA00022679"/>
    </source>
</evidence>
<comment type="catalytic activity">
    <reaction evidence="9">
        <text>L-threonyl-[protein] + ATP = O-phospho-L-threonyl-[protein] + ADP + H(+)</text>
        <dbReference type="Rhea" id="RHEA:46608"/>
        <dbReference type="Rhea" id="RHEA-COMP:11060"/>
        <dbReference type="Rhea" id="RHEA-COMP:11605"/>
        <dbReference type="ChEBI" id="CHEBI:15378"/>
        <dbReference type="ChEBI" id="CHEBI:30013"/>
        <dbReference type="ChEBI" id="CHEBI:30616"/>
        <dbReference type="ChEBI" id="CHEBI:61977"/>
        <dbReference type="ChEBI" id="CHEBI:456216"/>
        <dbReference type="EC" id="2.7.11.1"/>
    </reaction>
</comment>
<evidence type="ECO:0000256" key="3">
    <source>
        <dbReference type="ARBA" id="ARBA00022475"/>
    </source>
</evidence>
<dbReference type="PIRSF" id="PIRSF000654">
    <property type="entry name" value="Integrin-linked_kinase"/>
    <property type="match status" value="1"/>
</dbReference>
<sequence>MGTCFGTPVEKHNPAITILPSRPSERSEKDDYHQIGASKGKILAPGGSTNESIRVLTTTSKIKGSKPNLKKFTPDELKSATWNFKPEMMVGEGGFGMVFKGWVEENTYKPSKTIGVGMPIAVKKSDPHSHQGFPQWETEVKFLGKFTHPNLVKLLGHCCDETHFFLVYEYVQRGSLDNYLFGNCKEPLSWNTRLKIAIGAARGLAFLHTSENSVIYRDFKSSNVLLDRAYNPKLSDFGLARSGPSSSKSHVTTQKIGTYGYAAPEYVATGHLYVKSDVYGFGVVLLEILTGLIVFDTNRPMGEHNLVNWAKPFLTKKRKLLRKIMDPRLGERYPITGALEAAKLIYNCLESEQKNRPSMPEVLETLEKINAMRDKNQTRNVLLAEI</sequence>
<dbReference type="SUPFAM" id="SSF56112">
    <property type="entry name" value="Protein kinase-like (PK-like)"/>
    <property type="match status" value="1"/>
</dbReference>
<keyword evidence="3" id="KW-1003">Cell membrane</keyword>
<dbReference type="PROSITE" id="PS00108">
    <property type="entry name" value="PROTEIN_KINASE_ST"/>
    <property type="match status" value="1"/>
</dbReference>
<evidence type="ECO:0000256" key="6">
    <source>
        <dbReference type="ARBA" id="ARBA00022741"/>
    </source>
</evidence>
<evidence type="ECO:0000256" key="2">
    <source>
        <dbReference type="ARBA" id="ARBA00012513"/>
    </source>
</evidence>
<keyword evidence="5" id="KW-0808">Transferase</keyword>
<evidence type="ECO:0000256" key="1">
    <source>
        <dbReference type="ARBA" id="ARBA00004236"/>
    </source>
</evidence>
<dbReference type="KEGG" id="qsa:O6P43_018771"/>
<feature type="domain" description="Protein kinase" evidence="13">
    <location>
        <begin position="84"/>
        <end position="369"/>
    </location>
</feature>
<evidence type="ECO:0000256" key="7">
    <source>
        <dbReference type="ARBA" id="ARBA00022777"/>
    </source>
</evidence>